<feature type="DNA-binding region" description="Homeobox" evidence="1">
    <location>
        <begin position="3"/>
        <end position="34"/>
    </location>
</feature>
<feature type="compositionally biased region" description="Polar residues" evidence="2">
    <location>
        <begin position="102"/>
        <end position="113"/>
    </location>
</feature>
<sequence>MVEYADQERRKNTIISQEEKVWFQNRRAKWRKAERLRKEREDKQRPLLENEKGVLQSLGHPSDSEDSNPEGQKDQQPTTLCGDTDCGWRCQDKEDNKDVSLSGKQTPLSSTSGPDPMKMKPDSSSEDTKLEEPEPLKLRTSLSSGAFSPSAALYKDYFPSLRPARLVPPPLWSTIRDCQTSGRQHCIEALLSSSTPGDLPRFPFPPLCFPSSHHLATSHALANTTTSPTFFPIKGWHSFHSYM</sequence>
<dbReference type="AlphaFoldDB" id="A0AAV4UIU8"/>
<keyword evidence="1 4" id="KW-0238">DNA-binding</keyword>
<evidence type="ECO:0000256" key="1">
    <source>
        <dbReference type="PROSITE-ProRule" id="PRU00108"/>
    </source>
</evidence>
<proteinExistence type="predicted"/>
<comment type="subcellular location">
    <subcellularLocation>
        <location evidence="1">Nucleus</location>
    </subcellularLocation>
</comment>
<reference evidence="4 5" key="1">
    <citation type="submission" date="2021-06" db="EMBL/GenBank/DDBJ databases">
        <title>Caerostris darwini draft genome.</title>
        <authorList>
            <person name="Kono N."/>
            <person name="Arakawa K."/>
        </authorList>
    </citation>
    <scope>NUCLEOTIDE SEQUENCE [LARGE SCALE GENOMIC DNA]</scope>
</reference>
<keyword evidence="5" id="KW-1185">Reference proteome</keyword>
<dbReference type="Proteomes" id="UP001054837">
    <property type="component" value="Unassembled WGS sequence"/>
</dbReference>
<accession>A0AAV4UIU8</accession>
<protein>
    <submittedName>
        <fullName evidence="4">Homeobox domain-containing protein</fullName>
    </submittedName>
</protein>
<dbReference type="GO" id="GO:0005634">
    <property type="term" value="C:nucleus"/>
    <property type="evidence" value="ECO:0007669"/>
    <property type="project" value="UniProtKB-SubCell"/>
</dbReference>
<feature type="domain" description="Homeobox" evidence="3">
    <location>
        <begin position="1"/>
        <end position="33"/>
    </location>
</feature>
<dbReference type="InterPro" id="IPR001356">
    <property type="entry name" value="HD"/>
</dbReference>
<evidence type="ECO:0000313" key="4">
    <source>
        <dbReference type="EMBL" id="GIY57698.1"/>
    </source>
</evidence>
<dbReference type="CDD" id="cd00086">
    <property type="entry name" value="homeodomain"/>
    <property type="match status" value="1"/>
</dbReference>
<dbReference type="EMBL" id="BPLQ01011382">
    <property type="protein sequence ID" value="GIY57698.1"/>
    <property type="molecule type" value="Genomic_DNA"/>
</dbReference>
<dbReference type="GO" id="GO:0003677">
    <property type="term" value="F:DNA binding"/>
    <property type="evidence" value="ECO:0007669"/>
    <property type="project" value="UniProtKB-UniRule"/>
</dbReference>
<gene>
    <name evidence="4" type="primary">AVEN_32035_1</name>
    <name evidence="4" type="ORF">CDAR_435061</name>
</gene>
<name>A0AAV4UIU8_9ARAC</name>
<evidence type="ECO:0000256" key="2">
    <source>
        <dbReference type="SAM" id="MobiDB-lite"/>
    </source>
</evidence>
<keyword evidence="1 4" id="KW-0371">Homeobox</keyword>
<feature type="region of interest" description="Disordered" evidence="2">
    <location>
        <begin position="32"/>
        <end position="142"/>
    </location>
</feature>
<feature type="compositionally biased region" description="Basic and acidic residues" evidence="2">
    <location>
        <begin position="117"/>
        <end position="137"/>
    </location>
</feature>
<keyword evidence="1" id="KW-0539">Nucleus</keyword>
<comment type="caution">
    <text evidence="4">The sequence shown here is derived from an EMBL/GenBank/DDBJ whole genome shotgun (WGS) entry which is preliminary data.</text>
</comment>
<evidence type="ECO:0000259" key="3">
    <source>
        <dbReference type="PROSITE" id="PS50071"/>
    </source>
</evidence>
<evidence type="ECO:0000313" key="5">
    <source>
        <dbReference type="Proteomes" id="UP001054837"/>
    </source>
</evidence>
<organism evidence="4 5">
    <name type="scientific">Caerostris darwini</name>
    <dbReference type="NCBI Taxonomy" id="1538125"/>
    <lineage>
        <taxon>Eukaryota</taxon>
        <taxon>Metazoa</taxon>
        <taxon>Ecdysozoa</taxon>
        <taxon>Arthropoda</taxon>
        <taxon>Chelicerata</taxon>
        <taxon>Arachnida</taxon>
        <taxon>Araneae</taxon>
        <taxon>Araneomorphae</taxon>
        <taxon>Entelegynae</taxon>
        <taxon>Araneoidea</taxon>
        <taxon>Araneidae</taxon>
        <taxon>Caerostris</taxon>
    </lineage>
</organism>
<feature type="compositionally biased region" description="Basic and acidic residues" evidence="2">
    <location>
        <begin position="32"/>
        <end position="52"/>
    </location>
</feature>
<dbReference type="PROSITE" id="PS50071">
    <property type="entry name" value="HOMEOBOX_2"/>
    <property type="match status" value="1"/>
</dbReference>